<name>A0A7S0API2_9DINO</name>
<dbReference type="PROSITE" id="PS51857">
    <property type="entry name" value="CSD_2"/>
    <property type="match status" value="1"/>
</dbReference>
<dbReference type="EMBL" id="HBEG01031868">
    <property type="protein sequence ID" value="CAD8369598.1"/>
    <property type="molecule type" value="Transcribed_RNA"/>
</dbReference>
<feature type="domain" description="CSD" evidence="2">
    <location>
        <begin position="66"/>
        <end position="149"/>
    </location>
</feature>
<feature type="region of interest" description="Disordered" evidence="1">
    <location>
        <begin position="1"/>
        <end position="60"/>
    </location>
</feature>
<accession>A0A7S0API2</accession>
<dbReference type="Gene3D" id="2.40.50.140">
    <property type="entry name" value="Nucleic acid-binding proteins"/>
    <property type="match status" value="1"/>
</dbReference>
<dbReference type="Pfam" id="PF00313">
    <property type="entry name" value="CSD"/>
    <property type="match status" value="1"/>
</dbReference>
<dbReference type="InterPro" id="IPR002059">
    <property type="entry name" value="CSP_DNA-bd"/>
</dbReference>
<organism evidence="3">
    <name type="scientific">Pyrodinium bahamense</name>
    <dbReference type="NCBI Taxonomy" id="73915"/>
    <lineage>
        <taxon>Eukaryota</taxon>
        <taxon>Sar</taxon>
        <taxon>Alveolata</taxon>
        <taxon>Dinophyceae</taxon>
        <taxon>Gonyaulacales</taxon>
        <taxon>Pyrocystaceae</taxon>
        <taxon>Pyrodinium</taxon>
    </lineage>
</organism>
<gene>
    <name evidence="3" type="ORF">PBAH0796_LOCUS19440</name>
</gene>
<proteinExistence type="predicted"/>
<dbReference type="AlphaFoldDB" id="A0A7S0API2"/>
<feature type="compositionally biased region" description="Low complexity" evidence="1">
    <location>
        <begin position="9"/>
        <end position="25"/>
    </location>
</feature>
<evidence type="ECO:0000313" key="3">
    <source>
        <dbReference type="EMBL" id="CAD8369598.1"/>
    </source>
</evidence>
<sequence length="210" mass="21828">MTVNGGEHAAVGGQPVAGAGVPDPGGDAGAVERRTAGSPTGSARRRKRHRKEGEEGAASCQSIKEGLVGTIRMFNADKGWGFIDGDTAGKDIFLHAKHIVGSVPSFWIGHKMTTKDRDKAPRSPASPVRVAFDLALSAGGKPQAVNVRVLGCETEGQQEEDGSPVLAADDDWRPPVSPTCANCGSTVATHLGIDFCPICRFLAPATCATR</sequence>
<dbReference type="GO" id="GO:0003676">
    <property type="term" value="F:nucleic acid binding"/>
    <property type="evidence" value="ECO:0007669"/>
    <property type="project" value="InterPro"/>
</dbReference>
<dbReference type="InterPro" id="IPR012340">
    <property type="entry name" value="NA-bd_OB-fold"/>
</dbReference>
<evidence type="ECO:0000259" key="2">
    <source>
        <dbReference type="PROSITE" id="PS51857"/>
    </source>
</evidence>
<protein>
    <recommendedName>
        <fullName evidence="2">CSD domain-containing protein</fullName>
    </recommendedName>
</protein>
<dbReference type="SUPFAM" id="SSF50249">
    <property type="entry name" value="Nucleic acid-binding proteins"/>
    <property type="match status" value="1"/>
</dbReference>
<evidence type="ECO:0000256" key="1">
    <source>
        <dbReference type="SAM" id="MobiDB-lite"/>
    </source>
</evidence>
<reference evidence="3" key="1">
    <citation type="submission" date="2021-01" db="EMBL/GenBank/DDBJ databases">
        <authorList>
            <person name="Corre E."/>
            <person name="Pelletier E."/>
            <person name="Niang G."/>
            <person name="Scheremetjew M."/>
            <person name="Finn R."/>
            <person name="Kale V."/>
            <person name="Holt S."/>
            <person name="Cochrane G."/>
            <person name="Meng A."/>
            <person name="Brown T."/>
            <person name="Cohen L."/>
        </authorList>
    </citation>
    <scope>NUCLEOTIDE SEQUENCE</scope>
    <source>
        <strain evidence="3">Pbaha01</strain>
    </source>
</reference>